<organism evidence="2 3">
    <name type="scientific">Arabis nemorensis</name>
    <dbReference type="NCBI Taxonomy" id="586526"/>
    <lineage>
        <taxon>Eukaryota</taxon>
        <taxon>Viridiplantae</taxon>
        <taxon>Streptophyta</taxon>
        <taxon>Embryophyta</taxon>
        <taxon>Tracheophyta</taxon>
        <taxon>Spermatophyta</taxon>
        <taxon>Magnoliopsida</taxon>
        <taxon>eudicotyledons</taxon>
        <taxon>Gunneridae</taxon>
        <taxon>Pentapetalae</taxon>
        <taxon>rosids</taxon>
        <taxon>malvids</taxon>
        <taxon>Brassicales</taxon>
        <taxon>Brassicaceae</taxon>
        <taxon>Arabideae</taxon>
        <taxon>Arabis</taxon>
    </lineage>
</organism>
<name>A0A565CML2_9BRAS</name>
<reference evidence="2" key="1">
    <citation type="submission" date="2019-07" db="EMBL/GenBank/DDBJ databases">
        <authorList>
            <person name="Dittberner H."/>
        </authorList>
    </citation>
    <scope>NUCLEOTIDE SEQUENCE [LARGE SCALE GENOMIC DNA]</scope>
</reference>
<dbReference type="EMBL" id="CABITT030000008">
    <property type="protein sequence ID" value="VVB14822.1"/>
    <property type="molecule type" value="Genomic_DNA"/>
</dbReference>
<proteinExistence type="predicted"/>
<evidence type="ECO:0000313" key="2">
    <source>
        <dbReference type="EMBL" id="VVB14822.1"/>
    </source>
</evidence>
<comment type="caution">
    <text evidence="2">The sequence shown here is derived from an EMBL/GenBank/DDBJ whole genome shotgun (WGS) entry which is preliminary data.</text>
</comment>
<evidence type="ECO:0000313" key="3">
    <source>
        <dbReference type="Proteomes" id="UP000489600"/>
    </source>
</evidence>
<evidence type="ECO:0000256" key="1">
    <source>
        <dbReference type="SAM" id="MobiDB-lite"/>
    </source>
</evidence>
<dbReference type="Proteomes" id="UP000489600">
    <property type="component" value="Unassembled WGS sequence"/>
</dbReference>
<keyword evidence="3" id="KW-1185">Reference proteome</keyword>
<accession>A0A565CML2</accession>
<sequence>MDDPDYSATIPPPQPLSVLMLHPHMPPLGDAEPDLGSPPPPLGHAILLHLDFLQGPHSRSLVLLSSQHSLWRGTGDNFVRR</sequence>
<gene>
    <name evidence="2" type="ORF">ANE_LOCUS25266</name>
</gene>
<dbReference type="AlphaFoldDB" id="A0A565CML2"/>
<feature type="region of interest" description="Disordered" evidence="1">
    <location>
        <begin position="1"/>
        <end position="40"/>
    </location>
</feature>
<protein>
    <submittedName>
        <fullName evidence="2">Uncharacterized protein</fullName>
    </submittedName>
</protein>